<dbReference type="STRING" id="3818.A0A444XC82"/>
<dbReference type="PANTHER" id="PTHR47926">
    <property type="entry name" value="PENTATRICOPEPTIDE REPEAT-CONTAINING PROTEIN"/>
    <property type="match status" value="1"/>
</dbReference>
<dbReference type="Proteomes" id="UP000289738">
    <property type="component" value="Chromosome B09"/>
</dbReference>
<dbReference type="FunFam" id="1.25.40.10:FF:001306">
    <property type="entry name" value="Pentatricopeptide repeat-containing protein At1g28690, mitochondrial"/>
    <property type="match status" value="1"/>
</dbReference>
<evidence type="ECO:0000256" key="3">
    <source>
        <dbReference type="SAM" id="MobiDB-lite"/>
    </source>
</evidence>
<feature type="compositionally biased region" description="Basic residues" evidence="3">
    <location>
        <begin position="600"/>
        <end position="612"/>
    </location>
</feature>
<dbReference type="InterPro" id="IPR046960">
    <property type="entry name" value="PPR_At4g14850-like_plant"/>
</dbReference>
<dbReference type="AlphaFoldDB" id="A0A444XC82"/>
<reference evidence="5 6" key="1">
    <citation type="submission" date="2019-01" db="EMBL/GenBank/DDBJ databases">
        <title>Sequencing of cultivated peanut Arachis hypogaea provides insights into genome evolution and oil improvement.</title>
        <authorList>
            <person name="Chen X."/>
        </authorList>
    </citation>
    <scope>NUCLEOTIDE SEQUENCE [LARGE SCALE GENOMIC DNA]</scope>
    <source>
        <strain evidence="6">cv. Fuhuasheng</strain>
        <tissue evidence="5">Leaves</tissue>
    </source>
</reference>
<dbReference type="PROSITE" id="PS51375">
    <property type="entry name" value="PPR"/>
    <property type="match status" value="6"/>
</dbReference>
<gene>
    <name evidence="5" type="ORF">Ahy_B09g094801</name>
</gene>
<dbReference type="EMBL" id="SDMP01000019">
    <property type="protein sequence ID" value="RYQ87319.1"/>
    <property type="molecule type" value="Genomic_DNA"/>
</dbReference>
<evidence type="ECO:0000313" key="6">
    <source>
        <dbReference type="Proteomes" id="UP000289738"/>
    </source>
</evidence>
<dbReference type="Pfam" id="PF12923">
    <property type="entry name" value="RRP7"/>
    <property type="match status" value="1"/>
</dbReference>
<dbReference type="GO" id="GO:0003723">
    <property type="term" value="F:RNA binding"/>
    <property type="evidence" value="ECO:0007669"/>
    <property type="project" value="InterPro"/>
</dbReference>
<evidence type="ECO:0000259" key="4">
    <source>
        <dbReference type="Pfam" id="PF12923"/>
    </source>
</evidence>
<keyword evidence="1" id="KW-0677">Repeat</keyword>
<feature type="repeat" description="PPR" evidence="2">
    <location>
        <begin position="134"/>
        <end position="168"/>
    </location>
</feature>
<dbReference type="CDD" id="cd12951">
    <property type="entry name" value="RRP7_Rrp7A"/>
    <property type="match status" value="1"/>
</dbReference>
<organism evidence="5 6">
    <name type="scientific">Arachis hypogaea</name>
    <name type="common">Peanut</name>
    <dbReference type="NCBI Taxonomy" id="3818"/>
    <lineage>
        <taxon>Eukaryota</taxon>
        <taxon>Viridiplantae</taxon>
        <taxon>Streptophyta</taxon>
        <taxon>Embryophyta</taxon>
        <taxon>Tracheophyta</taxon>
        <taxon>Spermatophyta</taxon>
        <taxon>Magnoliopsida</taxon>
        <taxon>eudicotyledons</taxon>
        <taxon>Gunneridae</taxon>
        <taxon>Pentapetalae</taxon>
        <taxon>rosids</taxon>
        <taxon>fabids</taxon>
        <taxon>Fabales</taxon>
        <taxon>Fabaceae</taxon>
        <taxon>Papilionoideae</taxon>
        <taxon>50 kb inversion clade</taxon>
        <taxon>dalbergioids sensu lato</taxon>
        <taxon>Dalbergieae</taxon>
        <taxon>Pterocarpus clade</taxon>
        <taxon>Arachis</taxon>
    </lineage>
</organism>
<feature type="repeat" description="PPR" evidence="2">
    <location>
        <begin position="372"/>
        <end position="406"/>
    </location>
</feature>
<protein>
    <recommendedName>
        <fullName evidence="4">Ribosomal RNA-processing protein 7 C-terminal domain-containing protein</fullName>
    </recommendedName>
</protein>
<dbReference type="Gene3D" id="6.10.250.1770">
    <property type="match status" value="1"/>
</dbReference>
<evidence type="ECO:0000313" key="5">
    <source>
        <dbReference type="EMBL" id="RYQ87319.1"/>
    </source>
</evidence>
<proteinExistence type="predicted"/>
<dbReference type="SUPFAM" id="SSF48452">
    <property type="entry name" value="TPR-like"/>
    <property type="match status" value="1"/>
</dbReference>
<evidence type="ECO:0000256" key="1">
    <source>
        <dbReference type="ARBA" id="ARBA00022737"/>
    </source>
</evidence>
<dbReference type="InterPro" id="IPR024326">
    <property type="entry name" value="RRP7_C"/>
</dbReference>
<dbReference type="InterPro" id="IPR011990">
    <property type="entry name" value="TPR-like_helical_dom_sf"/>
</dbReference>
<comment type="caution">
    <text evidence="5">The sequence shown here is derived from an EMBL/GenBank/DDBJ whole genome shotgun (WGS) entry which is preliminary data.</text>
</comment>
<keyword evidence="6" id="KW-1185">Reference proteome</keyword>
<feature type="compositionally biased region" description="Basic residues" evidence="3">
    <location>
        <begin position="652"/>
        <end position="664"/>
    </location>
</feature>
<dbReference type="Pfam" id="PF01535">
    <property type="entry name" value="PPR"/>
    <property type="match status" value="6"/>
</dbReference>
<dbReference type="InterPro" id="IPR002885">
    <property type="entry name" value="PPR_rpt"/>
</dbReference>
<feature type="domain" description="Ribosomal RNA-processing protein 7 C-terminal" evidence="4">
    <location>
        <begin position="710"/>
        <end position="833"/>
    </location>
</feature>
<dbReference type="PANTHER" id="PTHR47926:SF535">
    <property type="entry name" value="PENTACOTRIPEPTIDE-REPEAT REGION OF PRORP DOMAIN-CONTAINING PROTEIN"/>
    <property type="match status" value="1"/>
</dbReference>
<name>A0A444XC82_ARAHY</name>
<feature type="repeat" description="PPR" evidence="2">
    <location>
        <begin position="270"/>
        <end position="305"/>
    </location>
</feature>
<feature type="compositionally biased region" description="Basic and acidic residues" evidence="3">
    <location>
        <begin position="733"/>
        <end position="745"/>
    </location>
</feature>
<dbReference type="Gene3D" id="1.25.40.10">
    <property type="entry name" value="Tetratricopeptide repeat domain"/>
    <property type="match status" value="4"/>
</dbReference>
<dbReference type="FunFam" id="1.25.40.10:FF:000090">
    <property type="entry name" value="Pentatricopeptide repeat-containing protein, chloroplastic"/>
    <property type="match status" value="1"/>
</dbReference>
<feature type="region of interest" description="Disordered" evidence="3">
    <location>
        <begin position="585"/>
        <end position="688"/>
    </location>
</feature>
<accession>A0A444XC82</accession>
<feature type="compositionally biased region" description="Basic and acidic residues" evidence="3">
    <location>
        <begin position="625"/>
        <end position="645"/>
    </location>
</feature>
<dbReference type="Pfam" id="PF13041">
    <property type="entry name" value="PPR_2"/>
    <property type="match status" value="1"/>
</dbReference>
<feature type="repeat" description="PPR" evidence="2">
    <location>
        <begin position="208"/>
        <end position="242"/>
    </location>
</feature>
<feature type="repeat" description="PPR" evidence="2">
    <location>
        <begin position="341"/>
        <end position="371"/>
    </location>
</feature>
<dbReference type="NCBIfam" id="TIGR00756">
    <property type="entry name" value="PPR"/>
    <property type="match status" value="5"/>
</dbReference>
<dbReference type="GO" id="GO:0009451">
    <property type="term" value="P:RNA modification"/>
    <property type="evidence" value="ECO:0007669"/>
    <property type="project" value="InterPro"/>
</dbReference>
<sequence>MSAVLVMPFEFVLKGLPCNPGFHNVALAFPLGMMNNPIFRPLIPLCHTTCSLTPAYRLFSQYNLFFSQPTFLSNALQNYINSDNPYHGQKIHSQILKSGFVPNTNISIKLLILYLKCNCLRYARQMFDGLHDKTLTAYNYMISGYLKQGQVEESLGLVHRLLVSGERLDGFTFSMVLKASTLGCGVPMISDLGRMVHAHIIKSDAEKDEVLYTSLIDSYVKNGRVAFARTVFDVMSEKNVICSTSLISGYMDQGSTKDAECIFRRTLNKDVVVFNAMIEGYSRTAEFAMKSLDVYIDMQRMNFRPNMSTFASIIGACSMLASFEIGQQVQSQLMKTPFFMNIKLGSALIDMYCKCGRIVDARRVFDHMLERNVFTWTSMIYGYGKNGFPDEALELFETMQKDDFIVPNFVTFLSALSACAHAGLVEKGWEIFERMNNEYMVKPGMEHYACMVDMLGRAGRLNQAWEFVMRMPEKPNSDVWAALLSSCRLHGNVEMAKLAADELFKLNSDGRPGAYVALSNTLADAGKWDSKVNKSWPSAVVFSFKFVTMKLKSKTEKCAVEKKRKRKLEKIVVIETDNTLNAEVDNGMQVGKEKKEKSSINRKRKNKDKNRRKGEVDLEENSDGIVHDHPSEAQEIKDTEEHGDADTGAAIKSRKKKSKKKRKKEASFVNEVENSPKKGGDPDQDQIYVISSGDEDFSKGMRKWITEYHQSRPGLNILQEQIDEFITAHEEKLEQERREREERAAEGGWTVVVHHKGRKKTTDAESGVAVGSVAQAAVENKMAKKKNKEVKGDFYRFQKKEAQRNEIMMLQSKFEDDKKRLQQLRAARKFRPY</sequence>
<feature type="repeat" description="PPR" evidence="2">
    <location>
        <begin position="408"/>
        <end position="442"/>
    </location>
</feature>
<feature type="region of interest" description="Disordered" evidence="3">
    <location>
        <begin position="733"/>
        <end position="766"/>
    </location>
</feature>
<evidence type="ECO:0000256" key="2">
    <source>
        <dbReference type="PROSITE-ProRule" id="PRU00708"/>
    </source>
</evidence>